<evidence type="ECO:0000313" key="2">
    <source>
        <dbReference type="EMBL" id="AKL97884.1"/>
    </source>
</evidence>
<dbReference type="AlphaFoldDB" id="A0A0G3WK56"/>
<reference evidence="2 3" key="1">
    <citation type="submission" date="2014-09" db="EMBL/GenBank/DDBJ databases">
        <title>Complete genome sequence of Endomicrobium proavitum.</title>
        <authorList>
            <person name="Zheng H."/>
        </authorList>
    </citation>
    <scope>NUCLEOTIDE SEQUENCE [LARGE SCALE GENOMIC DNA]</scope>
    <source>
        <strain evidence="2 3">Rsa215</strain>
    </source>
</reference>
<dbReference type="InterPro" id="IPR025868">
    <property type="entry name" value="Zn_ribbon_dom_put"/>
</dbReference>
<protein>
    <recommendedName>
        <fullName evidence="1">Putative zinc ribbon domain-containing protein</fullName>
    </recommendedName>
</protein>
<dbReference type="OrthoDB" id="9801008at2"/>
<name>A0A0G3WK56_9BACT</name>
<dbReference type="EMBL" id="CP009498">
    <property type="protein sequence ID" value="AKL97884.1"/>
    <property type="molecule type" value="Genomic_DNA"/>
</dbReference>
<dbReference type="Pfam" id="PF12674">
    <property type="entry name" value="Zn_ribbon_2"/>
    <property type="match status" value="1"/>
</dbReference>
<evidence type="ECO:0000313" key="3">
    <source>
        <dbReference type="Proteomes" id="UP000035337"/>
    </source>
</evidence>
<dbReference type="Proteomes" id="UP000035337">
    <property type="component" value="Chromosome"/>
</dbReference>
<dbReference type="KEGG" id="epo:Epro_0505"/>
<evidence type="ECO:0000259" key="1">
    <source>
        <dbReference type="Pfam" id="PF12674"/>
    </source>
</evidence>
<organism evidence="2 3">
    <name type="scientific">Endomicrobium proavitum</name>
    <dbReference type="NCBI Taxonomy" id="1408281"/>
    <lineage>
        <taxon>Bacteria</taxon>
        <taxon>Pseudomonadati</taxon>
        <taxon>Elusimicrobiota</taxon>
        <taxon>Endomicrobiia</taxon>
        <taxon>Endomicrobiales</taxon>
        <taxon>Endomicrobiaceae</taxon>
        <taxon>Endomicrobium</taxon>
    </lineage>
</organism>
<feature type="domain" description="Putative zinc ribbon" evidence="1">
    <location>
        <begin position="5"/>
        <end position="83"/>
    </location>
</feature>
<gene>
    <name evidence="2" type="ORF">Epro_0505</name>
</gene>
<dbReference type="STRING" id="1408281.Epro_0505"/>
<dbReference type="RefSeq" id="WP_052571568.1">
    <property type="nucleotide sequence ID" value="NZ_CP009498.1"/>
</dbReference>
<sequence>MSEHICQSCGMPMDSEDFGTDADGAKNKEYCHYCFKKGKFTEDVSLEAFIEQSLPFFLKEAKTTEEEARKQLQQFFPMLRRWKKKI</sequence>
<proteinExistence type="predicted"/>
<accession>A0A0G3WK56</accession>
<keyword evidence="3" id="KW-1185">Reference proteome</keyword>